<sequence length="383" mass="42564">IPLISLAHDNAIRGTFDLHNDQGERNGTMDVSLKWTYTYLPPSISTRTPGQRSKGVPANHREPLALLPDESVSGHKTLAEKQKEMKVKLKPQDVLGSDSDQKPKRDSPVSSSGIPASSISRPVRDTNQNGHHHHTRTASNASTDSKRVSFGHRDETPSTHPPNGEQSIEDETNHTITPESSDIDPEAIKSTRYVDESDPDIIYRSTTSANSTKQDDVVTIGVHHLVLNENCSIFDDDQRDKVFVSVEFSNDREALDTPLSLIKGEPNSKYNFGFQTGYSIRDKKKRQQLAELVGPQTSGDIRFIVVAEPPDDIEGAECVDLGVATVNAKEILRTEKDIIEKNISVHDINEHNQIIGQMNVTVSMVNALQKVQQEEQTNRRMHT</sequence>
<dbReference type="InterPro" id="IPR031139">
    <property type="entry name" value="RPGRIP1_fam"/>
</dbReference>
<name>A0A816GX65_ADIRI</name>
<dbReference type="EMBL" id="CAJNOR010014517">
    <property type="protein sequence ID" value="CAF1678570.1"/>
    <property type="molecule type" value="Genomic_DNA"/>
</dbReference>
<gene>
    <name evidence="3" type="ORF">XAT740_LOCUS60095</name>
</gene>
<accession>A0A816GX65</accession>
<dbReference type="Pfam" id="PF18111">
    <property type="entry name" value="RPGR1_C"/>
    <property type="match status" value="1"/>
</dbReference>
<proteinExistence type="predicted"/>
<dbReference type="AlphaFoldDB" id="A0A816GX65"/>
<feature type="non-terminal residue" evidence="3">
    <location>
        <position position="1"/>
    </location>
</feature>
<feature type="compositionally biased region" description="Basic and acidic residues" evidence="1">
    <location>
        <begin position="77"/>
        <end position="91"/>
    </location>
</feature>
<dbReference type="GO" id="GO:0035869">
    <property type="term" value="C:ciliary transition zone"/>
    <property type="evidence" value="ECO:0007669"/>
    <property type="project" value="TreeGrafter"/>
</dbReference>
<evidence type="ECO:0000259" key="2">
    <source>
        <dbReference type="Pfam" id="PF18111"/>
    </source>
</evidence>
<dbReference type="PANTHER" id="PTHR14240">
    <property type="entry name" value="RETINITIS PIGMENTOSA GTPASE REGULATOR-INTERACTING PROTEIN"/>
    <property type="match status" value="1"/>
</dbReference>
<dbReference type="Proteomes" id="UP000663828">
    <property type="component" value="Unassembled WGS sequence"/>
</dbReference>
<dbReference type="InterPro" id="IPR035892">
    <property type="entry name" value="C2_domain_sf"/>
</dbReference>
<evidence type="ECO:0000256" key="1">
    <source>
        <dbReference type="SAM" id="MobiDB-lite"/>
    </source>
</evidence>
<evidence type="ECO:0000313" key="3">
    <source>
        <dbReference type="EMBL" id="CAF1678570.1"/>
    </source>
</evidence>
<dbReference type="PANTHER" id="PTHR14240:SF1">
    <property type="entry name" value="PROTEIN FANTOM-RELATED"/>
    <property type="match status" value="1"/>
</dbReference>
<protein>
    <recommendedName>
        <fullName evidence="2">RPGRIP1 C-terminal domain-containing protein</fullName>
    </recommendedName>
</protein>
<feature type="compositionally biased region" description="Basic and acidic residues" evidence="1">
    <location>
        <begin position="144"/>
        <end position="157"/>
    </location>
</feature>
<comment type="caution">
    <text evidence="3">The sequence shown here is derived from an EMBL/GenBank/DDBJ whole genome shotgun (WGS) entry which is preliminary data.</text>
</comment>
<dbReference type="GO" id="GO:1905515">
    <property type="term" value="P:non-motile cilium assembly"/>
    <property type="evidence" value="ECO:0007669"/>
    <property type="project" value="TreeGrafter"/>
</dbReference>
<keyword evidence="4" id="KW-1185">Reference proteome</keyword>
<organism evidence="3 4">
    <name type="scientific">Adineta ricciae</name>
    <name type="common">Rotifer</name>
    <dbReference type="NCBI Taxonomy" id="249248"/>
    <lineage>
        <taxon>Eukaryota</taxon>
        <taxon>Metazoa</taxon>
        <taxon>Spiralia</taxon>
        <taxon>Gnathifera</taxon>
        <taxon>Rotifera</taxon>
        <taxon>Eurotatoria</taxon>
        <taxon>Bdelloidea</taxon>
        <taxon>Adinetida</taxon>
        <taxon>Adinetidae</taxon>
        <taxon>Adineta</taxon>
    </lineage>
</organism>
<feature type="domain" description="RPGRIP1 C-terminal" evidence="2">
    <location>
        <begin position="215"/>
        <end position="374"/>
    </location>
</feature>
<feature type="compositionally biased region" description="Low complexity" evidence="1">
    <location>
        <begin position="108"/>
        <end position="120"/>
    </location>
</feature>
<dbReference type="Gene3D" id="2.60.40.150">
    <property type="entry name" value="C2 domain"/>
    <property type="match status" value="1"/>
</dbReference>
<evidence type="ECO:0000313" key="4">
    <source>
        <dbReference type="Proteomes" id="UP000663828"/>
    </source>
</evidence>
<feature type="region of interest" description="Disordered" evidence="1">
    <location>
        <begin position="42"/>
        <end position="194"/>
    </location>
</feature>
<dbReference type="InterPro" id="IPR041091">
    <property type="entry name" value="RPGRIP1_C"/>
</dbReference>
<reference evidence="3" key="1">
    <citation type="submission" date="2021-02" db="EMBL/GenBank/DDBJ databases">
        <authorList>
            <person name="Nowell W R."/>
        </authorList>
    </citation>
    <scope>NUCLEOTIDE SEQUENCE</scope>
</reference>